<accession>A0A8S5QPR7</accession>
<dbReference type="EMBL" id="BK015710">
    <property type="protein sequence ID" value="DAE21271.1"/>
    <property type="molecule type" value="Genomic_DNA"/>
</dbReference>
<organism evidence="1">
    <name type="scientific">Caudovirales sp. ctkvU4</name>
    <dbReference type="NCBI Taxonomy" id="2826783"/>
    <lineage>
        <taxon>Viruses</taxon>
        <taxon>Duplodnaviria</taxon>
        <taxon>Heunggongvirae</taxon>
        <taxon>Uroviricota</taxon>
        <taxon>Caudoviricetes</taxon>
    </lineage>
</organism>
<protein>
    <submittedName>
        <fullName evidence="1">Uncharacterized protein</fullName>
    </submittedName>
</protein>
<proteinExistence type="predicted"/>
<name>A0A8S5QPR7_9CAUD</name>
<sequence length="48" mass="5297">MVTLDTPDLTANSSCDKPNFNLSVLIFSPTCNHLTPFFLLSKLNLTIV</sequence>
<evidence type="ECO:0000313" key="1">
    <source>
        <dbReference type="EMBL" id="DAE21271.1"/>
    </source>
</evidence>
<reference evidence="1" key="1">
    <citation type="journal article" date="2021" name="Proc. Natl. Acad. Sci. U.S.A.">
        <title>A Catalog of Tens of Thousands of Viruses from Human Metagenomes Reveals Hidden Associations with Chronic Diseases.</title>
        <authorList>
            <person name="Tisza M.J."/>
            <person name="Buck C.B."/>
        </authorList>
    </citation>
    <scope>NUCLEOTIDE SEQUENCE</scope>
    <source>
        <strain evidence="1">CtkvU4</strain>
    </source>
</reference>